<accession>A0A151TSZ2</accession>
<evidence type="ECO:0000313" key="1">
    <source>
        <dbReference type="EMBL" id="KYP70183.1"/>
    </source>
</evidence>
<proteinExistence type="predicted"/>
<gene>
    <name evidence="1" type="ORF">KK1_009394</name>
</gene>
<dbReference type="InterPro" id="IPR004158">
    <property type="entry name" value="DUF247_pln"/>
</dbReference>
<dbReference type="PANTHER" id="PTHR31170">
    <property type="entry name" value="BNAC04G53230D PROTEIN"/>
    <property type="match status" value="1"/>
</dbReference>
<dbReference type="STRING" id="3821.A0A151TSZ2"/>
<dbReference type="AlphaFoldDB" id="A0A151TSZ2"/>
<organism evidence="1 2">
    <name type="scientific">Cajanus cajan</name>
    <name type="common">Pigeon pea</name>
    <name type="synonym">Cajanus indicus</name>
    <dbReference type="NCBI Taxonomy" id="3821"/>
    <lineage>
        <taxon>Eukaryota</taxon>
        <taxon>Viridiplantae</taxon>
        <taxon>Streptophyta</taxon>
        <taxon>Embryophyta</taxon>
        <taxon>Tracheophyta</taxon>
        <taxon>Spermatophyta</taxon>
        <taxon>Magnoliopsida</taxon>
        <taxon>eudicotyledons</taxon>
        <taxon>Gunneridae</taxon>
        <taxon>Pentapetalae</taxon>
        <taxon>rosids</taxon>
        <taxon>fabids</taxon>
        <taxon>Fabales</taxon>
        <taxon>Fabaceae</taxon>
        <taxon>Papilionoideae</taxon>
        <taxon>50 kb inversion clade</taxon>
        <taxon>NPAAA clade</taxon>
        <taxon>indigoferoid/millettioid clade</taxon>
        <taxon>Phaseoleae</taxon>
        <taxon>Cajanus</taxon>
    </lineage>
</organism>
<dbReference type="Pfam" id="PF03140">
    <property type="entry name" value="DUF247"/>
    <property type="match status" value="1"/>
</dbReference>
<dbReference type="OMA" id="VIDIKAM"/>
<dbReference type="PANTHER" id="PTHR31170:SF23">
    <property type="match status" value="1"/>
</dbReference>
<reference evidence="1 2" key="1">
    <citation type="journal article" date="2012" name="Nat. Biotechnol.">
        <title>Draft genome sequence of pigeonpea (Cajanus cajan), an orphan legume crop of resource-poor farmers.</title>
        <authorList>
            <person name="Varshney R.K."/>
            <person name="Chen W."/>
            <person name="Li Y."/>
            <person name="Bharti A.K."/>
            <person name="Saxena R.K."/>
            <person name="Schlueter J.A."/>
            <person name="Donoghue M.T."/>
            <person name="Azam S."/>
            <person name="Fan G."/>
            <person name="Whaley A.M."/>
            <person name="Farmer A.D."/>
            <person name="Sheridan J."/>
            <person name="Iwata A."/>
            <person name="Tuteja R."/>
            <person name="Penmetsa R.V."/>
            <person name="Wu W."/>
            <person name="Upadhyaya H.D."/>
            <person name="Yang S.P."/>
            <person name="Shah T."/>
            <person name="Saxena K.B."/>
            <person name="Michael T."/>
            <person name="McCombie W.R."/>
            <person name="Yang B."/>
            <person name="Zhang G."/>
            <person name="Yang H."/>
            <person name="Wang J."/>
            <person name="Spillane C."/>
            <person name="Cook D.R."/>
            <person name="May G.D."/>
            <person name="Xu X."/>
            <person name="Jackson S.A."/>
        </authorList>
    </citation>
    <scope>NUCLEOTIDE SEQUENCE [LARGE SCALE GENOMIC DNA]</scope>
    <source>
        <strain evidence="2">cv. Asha</strain>
    </source>
</reference>
<sequence>MAKHDDVVIDIKAMVEEAVAPEADQCCIYRVPFDIRKLNNEAYTPRVVSIGPFHHNRHDHLRDMERHKLIFCKAFLQRTKTTLATWIPHIQELEPHFRQCYSHALAFSKEELVKIIFVDSGFIFELFLIYYHHEWSHNNNFVLKPWMRTKIEIDLLLLENQLPFFVLDRLFNLSFTSVRE</sequence>
<dbReference type="Proteomes" id="UP000075243">
    <property type="component" value="Chromosome 3"/>
</dbReference>
<evidence type="ECO:0000313" key="2">
    <source>
        <dbReference type="Proteomes" id="UP000075243"/>
    </source>
</evidence>
<dbReference type="Gramene" id="C.cajan_09135.t">
    <property type="protein sequence ID" value="C.cajan_09135.t.cds1"/>
    <property type="gene ID" value="C.cajan_09135"/>
</dbReference>
<dbReference type="EMBL" id="CM003605">
    <property type="protein sequence ID" value="KYP70183.1"/>
    <property type="molecule type" value="Genomic_DNA"/>
</dbReference>
<keyword evidence="2" id="KW-1185">Reference proteome</keyword>
<protein>
    <submittedName>
        <fullName evidence="1">UPF0481 protein At3g47200 family</fullName>
    </submittedName>
</protein>
<name>A0A151TSZ2_CAJCA</name>